<dbReference type="Gene3D" id="2.40.50.230">
    <property type="entry name" value="Gp5 N-terminal domain"/>
    <property type="match status" value="1"/>
</dbReference>
<name>A0A0N7FTZ0_9EURY</name>
<dbReference type="GeneID" id="26011351"/>
<dbReference type="InterPro" id="IPR037026">
    <property type="entry name" value="Vgr_OB-fold_dom_sf"/>
</dbReference>
<dbReference type="EMBL" id="CP011564">
    <property type="protein sequence ID" value="ALG82895.1"/>
    <property type="molecule type" value="Genomic_DNA"/>
</dbReference>
<proteinExistence type="predicted"/>
<evidence type="ECO:0000313" key="2">
    <source>
        <dbReference type="EMBL" id="ALG82895.1"/>
    </source>
</evidence>
<evidence type="ECO:0000313" key="3">
    <source>
        <dbReference type="Proteomes" id="UP000060390"/>
    </source>
</evidence>
<feature type="region of interest" description="Disordered" evidence="1">
    <location>
        <begin position="199"/>
        <end position="226"/>
    </location>
</feature>
<sequence>MAHNAPEGGGGDSGGLNIVATLRKFVDDSVRGIYTTSTVIVVGVDEATRRAEVELKADRNALVDNVPIASPFATDGAGMIAPVQEGDEGLLFHAREPIEKQLATSGEVAPEGERRFTLEAGVFFPEIWLDDMDVPDHEDGEFQIAIQDDGSALRMFPDGRVRVEHTSGKVIAMDATGAVTIGDEASAAAVLNADAELEYEDTQPDGSTSTKTVDVIDPGTTDLDSS</sequence>
<protein>
    <submittedName>
        <fullName evidence="2">Uncharacterized protein</fullName>
    </submittedName>
</protein>
<gene>
    <name evidence="2" type="ORF">HLASA_2020</name>
</gene>
<dbReference type="STRING" id="1604004.HLASA_2020"/>
<dbReference type="Proteomes" id="UP000060390">
    <property type="component" value="Chromosome"/>
</dbReference>
<accession>A0A0N7FTZ0</accession>
<organism evidence="2 3">
    <name type="scientific">Halanaeroarchaeum sulfurireducens</name>
    <dbReference type="NCBI Taxonomy" id="1604004"/>
    <lineage>
        <taxon>Archaea</taxon>
        <taxon>Methanobacteriati</taxon>
        <taxon>Methanobacteriota</taxon>
        <taxon>Stenosarchaea group</taxon>
        <taxon>Halobacteria</taxon>
        <taxon>Halobacteriales</taxon>
        <taxon>Halobacteriaceae</taxon>
        <taxon>Halanaeroarchaeum</taxon>
    </lineage>
</organism>
<evidence type="ECO:0000256" key="1">
    <source>
        <dbReference type="SAM" id="MobiDB-lite"/>
    </source>
</evidence>
<dbReference type="KEGG" id="hsf:HLASA_2020"/>
<reference evidence="3" key="1">
    <citation type="submission" date="2015-05" db="EMBL/GenBank/DDBJ databases">
        <title>Complete genome sequence of Halanaeroarchaeum sulfurireducens type strain M27-SA2, a sulfate-reducer haloarchaeon from marine anoxic lake Medee.</title>
        <authorList>
            <person name="Messina E."/>
            <person name="Kublanov I.V."/>
            <person name="Toshchakov S."/>
            <person name="Arcadi E."/>
            <person name="La Spada G."/>
            <person name="La Cono V."/>
            <person name="Yakimov M.M."/>
        </authorList>
    </citation>
    <scope>NUCLEOTIDE SEQUENCE [LARGE SCALE GENOMIC DNA]</scope>
    <source>
        <strain evidence="3">M27-SA2</strain>
    </source>
</reference>
<reference evidence="2 3" key="2">
    <citation type="journal article" date="2016" name="Stand. Genomic Sci.">
        <title>Complete genome sequence of 'Halanaeroarchaeum sulfurireducens' M27-SA2, a sulfur-reducing and acetate-oxidizing haloarchaeon from the deep-sea hypersaline anoxic lake Medee.</title>
        <authorList>
            <person name="Messina E."/>
            <person name="Sorokin D.Y."/>
            <person name="Kublanov I.V."/>
            <person name="Toshchakov S."/>
            <person name="Lopatina A."/>
            <person name="Arcadi E."/>
            <person name="Smedile F."/>
            <person name="La Spada G."/>
            <person name="La Cono V."/>
            <person name="Yakimov M.M."/>
        </authorList>
    </citation>
    <scope>NUCLEOTIDE SEQUENCE [LARGE SCALE GENOMIC DNA]</scope>
    <source>
        <strain evidence="2 3">M27-SA2</strain>
    </source>
</reference>
<dbReference type="AlphaFoldDB" id="A0A0N7FTZ0"/>
<dbReference type="RefSeq" id="WP_054519901.1">
    <property type="nucleotide sequence ID" value="NZ_CP011564.1"/>
</dbReference>